<dbReference type="InterPro" id="IPR024747">
    <property type="entry name" value="Pyridox_Oxase-rel"/>
</dbReference>
<comment type="caution">
    <text evidence="1">The sequence shown here is derived from an EMBL/GenBank/DDBJ whole genome shotgun (WGS) entry which is preliminary data.</text>
</comment>
<sequence length="177" mass="19738">MNNPAGTPPASHPHHPDVRRQDRLLDAAGQERLLDTGEYGCLSMNSEAGGYGIPISFVRDGARIYFHCAPVGRKLDILARDSRVSFCVVGKTQVIPHQFTTAYESVIVFGRVATGLPDEERRAALRLLVAKYCPEYKELGETYMEKSFHRTAILRLDIERQTGKAKQMPPRKPPFAG</sequence>
<dbReference type="STRING" id="1184151.AW736_21580"/>
<dbReference type="PANTHER" id="PTHR34071:SF2">
    <property type="entry name" value="FLAVIN-NUCLEOTIDE-BINDING PROTEIN"/>
    <property type="match status" value="1"/>
</dbReference>
<organism evidence="1 2">
    <name type="scientific">Termitidicoccus mucosus</name>
    <dbReference type="NCBI Taxonomy" id="1184151"/>
    <lineage>
        <taxon>Bacteria</taxon>
        <taxon>Pseudomonadati</taxon>
        <taxon>Verrucomicrobiota</taxon>
        <taxon>Opitutia</taxon>
        <taxon>Opitutales</taxon>
        <taxon>Opitutaceae</taxon>
        <taxon>Termitidicoccus</taxon>
    </lineage>
</organism>
<dbReference type="InterPro" id="IPR012349">
    <property type="entry name" value="Split_barrel_FMN-bd"/>
</dbReference>
<dbReference type="Pfam" id="PF12900">
    <property type="entry name" value="Pyridox_ox_2"/>
    <property type="match status" value="1"/>
</dbReference>
<dbReference type="AlphaFoldDB" id="A0A178ID89"/>
<name>A0A178ID89_9BACT</name>
<dbReference type="EMBL" id="LRRQ01000152">
    <property type="protein sequence ID" value="OAM87982.1"/>
    <property type="molecule type" value="Genomic_DNA"/>
</dbReference>
<protein>
    <submittedName>
        <fullName evidence="1">5-nitroimidazole antibiotic resistance protein</fullName>
    </submittedName>
</protein>
<keyword evidence="2" id="KW-1185">Reference proteome</keyword>
<evidence type="ECO:0000313" key="2">
    <source>
        <dbReference type="Proteomes" id="UP000078486"/>
    </source>
</evidence>
<dbReference type="RefSeq" id="WP_068772405.1">
    <property type="nucleotide sequence ID" value="NZ_CP109796.1"/>
</dbReference>
<dbReference type="Gene3D" id="2.30.110.10">
    <property type="entry name" value="Electron Transport, Fmn-binding Protein, Chain A"/>
    <property type="match status" value="1"/>
</dbReference>
<evidence type="ECO:0000313" key="1">
    <source>
        <dbReference type="EMBL" id="OAM87982.1"/>
    </source>
</evidence>
<reference evidence="1 2" key="1">
    <citation type="submission" date="2016-01" db="EMBL/GenBank/DDBJ databases">
        <title>High potential of lignocellulose degradation of a new Verrucomicrobia species.</title>
        <authorList>
            <person name="Wang Y."/>
            <person name="Shi Y."/>
            <person name="Qiu Z."/>
            <person name="Liu S."/>
            <person name="Yang H."/>
        </authorList>
    </citation>
    <scope>NUCLEOTIDE SEQUENCE [LARGE SCALE GENOMIC DNA]</scope>
    <source>
        <strain evidence="1 2">TSB47</strain>
    </source>
</reference>
<accession>A0A178ID89</accession>
<dbReference type="Proteomes" id="UP000078486">
    <property type="component" value="Unassembled WGS sequence"/>
</dbReference>
<dbReference type="SUPFAM" id="SSF50475">
    <property type="entry name" value="FMN-binding split barrel"/>
    <property type="match status" value="1"/>
</dbReference>
<gene>
    <name evidence="1" type="ORF">AW736_21580</name>
</gene>
<proteinExistence type="predicted"/>
<dbReference type="OrthoDB" id="9794935at2"/>
<dbReference type="PANTHER" id="PTHR34071">
    <property type="entry name" value="5-NITROIMIDAZOLE ANTIBIOTICS RESISTANCE PROTEIN, NIMA-FAMILY-RELATED PROTEIN-RELATED"/>
    <property type="match status" value="1"/>
</dbReference>